<dbReference type="EMBL" id="DVFJ01000006">
    <property type="protein sequence ID" value="HIQ70923.1"/>
    <property type="molecule type" value="Genomic_DNA"/>
</dbReference>
<dbReference type="InterPro" id="IPR006059">
    <property type="entry name" value="SBP"/>
</dbReference>
<accession>A0A9D1CQB0</accession>
<dbReference type="PANTHER" id="PTHR43649:SF32">
    <property type="entry name" value="SUGAR BINDING SECRETED PROTEIN"/>
    <property type="match status" value="1"/>
</dbReference>
<evidence type="ECO:0000256" key="1">
    <source>
        <dbReference type="SAM" id="SignalP"/>
    </source>
</evidence>
<dbReference type="Proteomes" id="UP000886887">
    <property type="component" value="Unassembled WGS sequence"/>
</dbReference>
<protein>
    <submittedName>
        <fullName evidence="2">Extracellular solute-binding protein</fullName>
    </submittedName>
</protein>
<dbReference type="SUPFAM" id="SSF53850">
    <property type="entry name" value="Periplasmic binding protein-like II"/>
    <property type="match status" value="1"/>
</dbReference>
<organism evidence="2 3">
    <name type="scientific">Candidatus Onthenecus intestinigallinarum</name>
    <dbReference type="NCBI Taxonomy" id="2840875"/>
    <lineage>
        <taxon>Bacteria</taxon>
        <taxon>Bacillati</taxon>
        <taxon>Bacillota</taxon>
        <taxon>Clostridia</taxon>
        <taxon>Eubacteriales</taxon>
        <taxon>Candidatus Onthenecus</taxon>
    </lineage>
</organism>
<feature type="signal peptide" evidence="1">
    <location>
        <begin position="1"/>
        <end position="23"/>
    </location>
</feature>
<evidence type="ECO:0000313" key="2">
    <source>
        <dbReference type="EMBL" id="HIQ70923.1"/>
    </source>
</evidence>
<sequence>MKKFLSVLLTVVLLASFAAVAGAEEKTTITVWCWDPAFNIYAMNEAAKVYAQINPDVEIEVIEVASNDCETRQTAAFISGQMDDLPDIVLMQDNSGQKFLSTYPGMYYDLTDKIDYSNFADFKVNYFVSEGRNYAVPFDNGCAAMFIRTDILEEAGYTLADVTDITWSRFIEIGKDVKEKTGVPILTCEMGFADFLMMIPQSAGTWYFDEEGNPNIAGNEVLKATLETIKQMADAGIVYEAVDWAEYISTLNTGKAASTIQGCWILGSVVLAEDQAGKWGVTNIPRLDNIEGATNYSNQGGSSWLVLANSENAEIAADFLNQTFAGSTEFYQTILKSSGAIATYLPAAEGEAYAAPHDFFGGQAVFADIMEFSAQIPKVELRLYNYEARDALRDALQAYRDGGDLDSLMQEAQDTVEFLMME</sequence>
<proteinExistence type="predicted"/>
<keyword evidence="1" id="KW-0732">Signal</keyword>
<dbReference type="InterPro" id="IPR050490">
    <property type="entry name" value="Bact_solute-bd_prot1"/>
</dbReference>
<comment type="caution">
    <text evidence="2">The sequence shown here is derived from an EMBL/GenBank/DDBJ whole genome shotgun (WGS) entry which is preliminary data.</text>
</comment>
<dbReference type="PANTHER" id="PTHR43649">
    <property type="entry name" value="ARABINOSE-BINDING PROTEIN-RELATED"/>
    <property type="match status" value="1"/>
</dbReference>
<dbReference type="Pfam" id="PF01547">
    <property type="entry name" value="SBP_bac_1"/>
    <property type="match status" value="1"/>
</dbReference>
<dbReference type="Gene3D" id="3.40.190.10">
    <property type="entry name" value="Periplasmic binding protein-like II"/>
    <property type="match status" value="1"/>
</dbReference>
<gene>
    <name evidence="2" type="ORF">IAB73_01775</name>
</gene>
<evidence type="ECO:0000313" key="3">
    <source>
        <dbReference type="Proteomes" id="UP000886887"/>
    </source>
</evidence>
<reference evidence="2" key="1">
    <citation type="submission" date="2020-10" db="EMBL/GenBank/DDBJ databases">
        <authorList>
            <person name="Gilroy R."/>
        </authorList>
    </citation>
    <scope>NUCLEOTIDE SEQUENCE</scope>
    <source>
        <strain evidence="2">ChiSxjej2B14-6234</strain>
    </source>
</reference>
<feature type="chain" id="PRO_5039512698" evidence="1">
    <location>
        <begin position="24"/>
        <end position="422"/>
    </location>
</feature>
<reference evidence="2" key="2">
    <citation type="journal article" date="2021" name="PeerJ">
        <title>Extensive microbial diversity within the chicken gut microbiome revealed by metagenomics and culture.</title>
        <authorList>
            <person name="Gilroy R."/>
            <person name="Ravi A."/>
            <person name="Getino M."/>
            <person name="Pursley I."/>
            <person name="Horton D.L."/>
            <person name="Alikhan N.F."/>
            <person name="Baker D."/>
            <person name="Gharbi K."/>
            <person name="Hall N."/>
            <person name="Watson M."/>
            <person name="Adriaenssens E.M."/>
            <person name="Foster-Nyarko E."/>
            <person name="Jarju S."/>
            <person name="Secka A."/>
            <person name="Antonio M."/>
            <person name="Oren A."/>
            <person name="Chaudhuri R.R."/>
            <person name="La Ragione R."/>
            <person name="Hildebrand F."/>
            <person name="Pallen M.J."/>
        </authorList>
    </citation>
    <scope>NUCLEOTIDE SEQUENCE</scope>
    <source>
        <strain evidence="2">ChiSxjej2B14-6234</strain>
    </source>
</reference>
<dbReference type="AlphaFoldDB" id="A0A9D1CQB0"/>
<name>A0A9D1CQB0_9FIRM</name>